<dbReference type="EMBL" id="JAKNAX010000004">
    <property type="protein sequence ID" value="MDE1345306.1"/>
    <property type="molecule type" value="Genomic_DNA"/>
</dbReference>
<organism evidence="1 3">
    <name type="scientific">Vibrio aestuarianus</name>
    <dbReference type="NCBI Taxonomy" id="28171"/>
    <lineage>
        <taxon>Bacteria</taxon>
        <taxon>Pseudomonadati</taxon>
        <taxon>Pseudomonadota</taxon>
        <taxon>Gammaproteobacteria</taxon>
        <taxon>Vibrionales</taxon>
        <taxon>Vibrionaceae</taxon>
        <taxon>Vibrio</taxon>
    </lineage>
</organism>
<proteinExistence type="predicted"/>
<sequence>MCIPATHAEIEQIYMAAELADCHSLCITACQTGEGVTSVASALAERYLLAGHQTLLVDLNLFNPAFRNLELTINSNQQQEYWIENKETHQLFTGLAIPNERATQLAYKDPNTMAKAVAGWMSKFDRVIVDTSPLLQVNKGNIPAQSVASACDKTILVVMGGATTSGQISTAMNLLQSEKIDFLGSVLNIKNQPPLSQELVRELDRIPFIPQSWRERINHWLLKNSFLSVSA</sequence>
<dbReference type="Proteomes" id="UP001239257">
    <property type="component" value="Chromosome 1"/>
</dbReference>
<dbReference type="PANTHER" id="PTHR32309:SF31">
    <property type="entry name" value="CAPSULAR EXOPOLYSACCHARIDE FAMILY"/>
    <property type="match status" value="1"/>
</dbReference>
<evidence type="ECO:0000313" key="1">
    <source>
        <dbReference type="EMBL" id="MDE1345306.1"/>
    </source>
</evidence>
<name>A0A7X6S5Y3_9VIBR</name>
<evidence type="ECO:0000313" key="3">
    <source>
        <dbReference type="Proteomes" id="UP001140978"/>
    </source>
</evidence>
<dbReference type="Gene3D" id="3.40.50.300">
    <property type="entry name" value="P-loop containing nucleotide triphosphate hydrolases"/>
    <property type="match status" value="1"/>
</dbReference>
<dbReference type="SUPFAM" id="SSF52540">
    <property type="entry name" value="P-loop containing nucleoside triphosphate hydrolases"/>
    <property type="match status" value="1"/>
</dbReference>
<dbReference type="GeneID" id="79917421"/>
<dbReference type="InterPro" id="IPR050445">
    <property type="entry name" value="Bact_polysacc_biosynth/exp"/>
</dbReference>
<dbReference type="InterPro" id="IPR027417">
    <property type="entry name" value="P-loop_NTPase"/>
</dbReference>
<dbReference type="AlphaFoldDB" id="A0A7X6S5Y3"/>
<evidence type="ECO:0000313" key="2">
    <source>
        <dbReference type="EMBL" id="WGK82733.1"/>
    </source>
</evidence>
<reference evidence="1" key="1">
    <citation type="submission" date="2022-02" db="EMBL/GenBank/DDBJ databases">
        <title>Emergence and expansion in Europe of a Vibrio aestuarianus clonal complex pathogenic for oysters.</title>
        <authorList>
            <person name="Mesnil A."/>
            <person name="Travers M.-A."/>
        </authorList>
    </citation>
    <scope>NUCLEOTIDE SEQUENCE</scope>
    <source>
        <strain evidence="1">19_064_15T1</strain>
        <strain evidence="2">U29</strain>
    </source>
</reference>
<protein>
    <submittedName>
        <fullName evidence="1">Chromosome partitioning protein ParA</fullName>
    </submittedName>
</protein>
<gene>
    <name evidence="1" type="ORF">L9X51_02465</name>
    <name evidence="2" type="ORF">PYE51_05665</name>
</gene>
<dbReference type="RefSeq" id="WP_053311496.1">
    <property type="nucleotide sequence ID" value="NZ_CP118709.1"/>
</dbReference>
<dbReference type="PANTHER" id="PTHR32309">
    <property type="entry name" value="TYROSINE-PROTEIN KINASE"/>
    <property type="match status" value="1"/>
</dbReference>
<dbReference type="Proteomes" id="UP001140978">
    <property type="component" value="Unassembled WGS sequence"/>
</dbReference>
<accession>A0A7X6S5Y3</accession>
<dbReference type="EMBL" id="CP118709">
    <property type="protein sequence ID" value="WGK82733.1"/>
    <property type="molecule type" value="Genomic_DNA"/>
</dbReference>